<dbReference type="KEGG" id="dmm:dnm_009750"/>
<evidence type="ECO:0000313" key="2">
    <source>
        <dbReference type="Proteomes" id="UP000663722"/>
    </source>
</evidence>
<dbReference type="Pfam" id="PF11848">
    <property type="entry name" value="DUF3368"/>
    <property type="match status" value="1"/>
</dbReference>
<proteinExistence type="predicted"/>
<dbReference type="PANTHER" id="PTHR39550:SF1">
    <property type="entry name" value="SLL0658 PROTEIN"/>
    <property type="match status" value="1"/>
</dbReference>
<dbReference type="PANTHER" id="PTHR39550">
    <property type="entry name" value="SLL0658 PROTEIN"/>
    <property type="match status" value="1"/>
</dbReference>
<keyword evidence="2" id="KW-1185">Reference proteome</keyword>
<name>A0A975GKP8_9BACT</name>
<dbReference type="AlphaFoldDB" id="A0A975GKP8"/>
<organism evidence="1 2">
    <name type="scientific">Desulfonema magnum</name>
    <dbReference type="NCBI Taxonomy" id="45655"/>
    <lineage>
        <taxon>Bacteria</taxon>
        <taxon>Pseudomonadati</taxon>
        <taxon>Thermodesulfobacteriota</taxon>
        <taxon>Desulfobacteria</taxon>
        <taxon>Desulfobacterales</taxon>
        <taxon>Desulfococcaceae</taxon>
        <taxon>Desulfonema</taxon>
    </lineage>
</organism>
<dbReference type="RefSeq" id="WP_207681220.1">
    <property type="nucleotide sequence ID" value="NZ_CP061800.1"/>
</dbReference>
<gene>
    <name evidence="1" type="ORF">dnm_009750</name>
</gene>
<evidence type="ECO:0000313" key="1">
    <source>
        <dbReference type="EMBL" id="QTA84971.1"/>
    </source>
</evidence>
<dbReference type="EMBL" id="CP061800">
    <property type="protein sequence ID" value="QTA84971.1"/>
    <property type="molecule type" value="Genomic_DNA"/>
</dbReference>
<dbReference type="Proteomes" id="UP000663722">
    <property type="component" value="Chromosome"/>
</dbReference>
<reference evidence="1" key="1">
    <citation type="journal article" date="2021" name="Microb. Physiol.">
        <title>Proteogenomic Insights into the Physiology of Marine, Sulfate-Reducing, Filamentous Desulfonema limicola and Desulfonema magnum.</title>
        <authorList>
            <person name="Schnaars V."/>
            <person name="Wohlbrand L."/>
            <person name="Scheve S."/>
            <person name="Hinrichs C."/>
            <person name="Reinhardt R."/>
            <person name="Rabus R."/>
        </authorList>
    </citation>
    <scope>NUCLEOTIDE SEQUENCE</scope>
    <source>
        <strain evidence="1">4be13</strain>
    </source>
</reference>
<sequence>MKETIIADSTCLIGLERINHLHILQKLYDNVIIPPEVEKESGILKDWIKVEQPHNSLLVYSLKLILDSGEAEAIALACMKGKRIILDDKQARNVARRMKLNVIGTVGMLLQAKNSGIIKAVKPLIEELERNSFYIGEPLKREALKIAKE</sequence>
<protein>
    <submittedName>
        <fullName evidence="1">DUF3368</fullName>
    </submittedName>
</protein>
<dbReference type="InterPro" id="IPR021799">
    <property type="entry name" value="PIN-like_prokaryotic"/>
</dbReference>
<accession>A0A975GKP8</accession>